<feature type="compositionally biased region" description="Low complexity" evidence="1">
    <location>
        <begin position="149"/>
        <end position="160"/>
    </location>
</feature>
<keyword evidence="2" id="KW-0472">Membrane</keyword>
<dbReference type="EMBL" id="ANPB02000001">
    <property type="protein sequence ID" value="KAF4491979.1"/>
    <property type="molecule type" value="Genomic_DNA"/>
</dbReference>
<keyword evidence="4" id="KW-1185">Reference proteome</keyword>
<dbReference type="Proteomes" id="UP000011096">
    <property type="component" value="Unassembled WGS sequence"/>
</dbReference>
<comment type="caution">
    <text evidence="3">The sequence shown here is derived from an EMBL/GenBank/DDBJ whole genome shotgun (WGS) entry which is preliminary data.</text>
</comment>
<reference evidence="3 4" key="1">
    <citation type="submission" date="2012-08" db="EMBL/GenBank/DDBJ databases">
        <authorList>
            <person name="Gan P.H.P."/>
            <person name="Ikeda K."/>
            <person name="Irieda H."/>
            <person name="Narusaka M."/>
            <person name="O'Connell R.J."/>
            <person name="Narusaka Y."/>
            <person name="Takano Y."/>
            <person name="Kubo Y."/>
            <person name="Shirasu K."/>
        </authorList>
    </citation>
    <scope>NUCLEOTIDE SEQUENCE [LARGE SCALE GENOMIC DNA]</scope>
    <source>
        <strain evidence="3 4">Nara gc5</strain>
    </source>
</reference>
<accession>A0A7J6JN22</accession>
<dbReference type="RefSeq" id="XP_066009847.1">
    <property type="nucleotide sequence ID" value="XM_066150944.1"/>
</dbReference>
<evidence type="ECO:0000313" key="4">
    <source>
        <dbReference type="Proteomes" id="UP000011096"/>
    </source>
</evidence>
<name>A0A7J6JN22_COLFN</name>
<evidence type="ECO:0000256" key="2">
    <source>
        <dbReference type="SAM" id="Phobius"/>
    </source>
</evidence>
<feature type="region of interest" description="Disordered" evidence="1">
    <location>
        <begin position="149"/>
        <end position="168"/>
    </location>
</feature>
<protein>
    <submittedName>
        <fullName evidence="3">Uncharacterized protein</fullName>
    </submittedName>
</protein>
<sequence>MNDNRRNGSTSFRLRLLFCITLSDAIVAFPSFAIHTTDTLRHTHTFPHKNCKNKRTHTHTHVSSGPDIDRYVVSSSLRPASLDLRRREKLLFSLFSLALQHVIPSHLLRLSPDPDRRLLEARQKVSVKGAAAAAVLCCWATSSNRHLQQQQQQQRQMRVRMQAHDLGG</sequence>
<keyword evidence="2" id="KW-1133">Transmembrane helix</keyword>
<evidence type="ECO:0000256" key="1">
    <source>
        <dbReference type="SAM" id="MobiDB-lite"/>
    </source>
</evidence>
<dbReference type="AlphaFoldDB" id="A0A7J6JN22"/>
<reference evidence="3 4" key="2">
    <citation type="submission" date="2020-04" db="EMBL/GenBank/DDBJ databases">
        <title>Genome sequencing and assembly of multiple isolates from the Colletotrichum gloeosporioides species complex.</title>
        <authorList>
            <person name="Gan P."/>
            <person name="Shirasu K."/>
        </authorList>
    </citation>
    <scope>NUCLEOTIDE SEQUENCE [LARGE SCALE GENOMIC DNA]</scope>
    <source>
        <strain evidence="3 4">Nara gc5</strain>
    </source>
</reference>
<keyword evidence="2" id="KW-0812">Transmembrane</keyword>
<feature type="transmembrane region" description="Helical" evidence="2">
    <location>
        <begin position="12"/>
        <end position="34"/>
    </location>
</feature>
<gene>
    <name evidence="3" type="ORF">CGGC5_v002314</name>
</gene>
<evidence type="ECO:0000313" key="3">
    <source>
        <dbReference type="EMBL" id="KAF4491979.1"/>
    </source>
</evidence>
<dbReference type="InParanoid" id="A0A7J6JN22"/>
<organism evidence="3 4">
    <name type="scientific">Colletotrichum fructicola (strain Nara gc5)</name>
    <name type="common">Anthracnose fungus</name>
    <name type="synonym">Colletotrichum gloeosporioides (strain Nara gc5)</name>
    <dbReference type="NCBI Taxonomy" id="1213859"/>
    <lineage>
        <taxon>Eukaryota</taxon>
        <taxon>Fungi</taxon>
        <taxon>Dikarya</taxon>
        <taxon>Ascomycota</taxon>
        <taxon>Pezizomycotina</taxon>
        <taxon>Sordariomycetes</taxon>
        <taxon>Hypocreomycetidae</taxon>
        <taxon>Glomerellales</taxon>
        <taxon>Glomerellaceae</taxon>
        <taxon>Colletotrichum</taxon>
        <taxon>Colletotrichum gloeosporioides species complex</taxon>
    </lineage>
</organism>
<dbReference type="GeneID" id="90979647"/>
<proteinExistence type="predicted"/>